<dbReference type="GeneID" id="93159094"/>
<evidence type="ECO:0000313" key="1">
    <source>
        <dbReference type="EMBL" id="MSS56693.1"/>
    </source>
</evidence>
<proteinExistence type="predicted"/>
<dbReference type="AlphaFoldDB" id="A0A6N7V330"/>
<sequence length="133" mass="15565">MSNLTLYINKIADSILFDEKNKEFTICDGSLGTYKFCDVVRSQIVYEHARYKGKSPLFSHRVLISMFNTSIFIELKKVYVGVEIELSNKGKAYVYISKNPVIQHNLQFEEDYKIAKQIDKKLKRMSLEKNRLD</sequence>
<comment type="caution">
    <text evidence="1">The sequence shown here is derived from an EMBL/GenBank/DDBJ whole genome shotgun (WGS) entry which is preliminary data.</text>
</comment>
<dbReference type="Proteomes" id="UP000434241">
    <property type="component" value="Unassembled WGS sequence"/>
</dbReference>
<gene>
    <name evidence="1" type="ORF">FYJ55_07275</name>
</gene>
<evidence type="ECO:0000313" key="2">
    <source>
        <dbReference type="Proteomes" id="UP000434241"/>
    </source>
</evidence>
<keyword evidence="2" id="KW-1185">Reference proteome</keyword>
<reference evidence="1 2" key="1">
    <citation type="submission" date="2019-08" db="EMBL/GenBank/DDBJ databases">
        <title>In-depth cultivation of the pig gut microbiome towards novel bacterial diversity and tailored functional studies.</title>
        <authorList>
            <person name="Wylensek D."/>
            <person name="Hitch T.C.A."/>
            <person name="Clavel T."/>
        </authorList>
    </citation>
    <scope>NUCLEOTIDE SEQUENCE [LARGE SCALE GENOMIC DNA]</scope>
    <source>
        <strain evidence="1 2">LKV-472-APC-3</strain>
    </source>
</reference>
<protein>
    <submittedName>
        <fullName evidence="1">Uncharacterized protein</fullName>
    </submittedName>
</protein>
<accession>A0A6N7V330</accession>
<name>A0A6N7V330_9FIRM</name>
<organism evidence="1 2">
    <name type="scientific">Holdemanella porci</name>
    <dbReference type="NCBI Taxonomy" id="2652276"/>
    <lineage>
        <taxon>Bacteria</taxon>
        <taxon>Bacillati</taxon>
        <taxon>Bacillota</taxon>
        <taxon>Erysipelotrichia</taxon>
        <taxon>Erysipelotrichales</taxon>
        <taxon>Erysipelotrichaceae</taxon>
        <taxon>Holdemanella</taxon>
    </lineage>
</organism>
<dbReference type="RefSeq" id="WP_154556279.1">
    <property type="nucleotide sequence ID" value="NZ_JBQKEK010000010.1"/>
</dbReference>
<dbReference type="EMBL" id="VUMR01000038">
    <property type="protein sequence ID" value="MSS56693.1"/>
    <property type="molecule type" value="Genomic_DNA"/>
</dbReference>